<evidence type="ECO:0008006" key="3">
    <source>
        <dbReference type="Google" id="ProtNLM"/>
    </source>
</evidence>
<evidence type="ECO:0000256" key="1">
    <source>
        <dbReference type="SAM" id="MobiDB-lite"/>
    </source>
</evidence>
<feature type="region of interest" description="Disordered" evidence="1">
    <location>
        <begin position="247"/>
        <end position="272"/>
    </location>
</feature>
<reference evidence="2" key="1">
    <citation type="journal article" date="2014" name="Front. Microbiol.">
        <title>High frequency of phylogenetically diverse reductive dehalogenase-homologous genes in deep subseafloor sedimentary metagenomes.</title>
        <authorList>
            <person name="Kawai M."/>
            <person name="Futagami T."/>
            <person name="Toyoda A."/>
            <person name="Takaki Y."/>
            <person name="Nishi S."/>
            <person name="Hori S."/>
            <person name="Arai W."/>
            <person name="Tsubouchi T."/>
            <person name="Morono Y."/>
            <person name="Uchiyama I."/>
            <person name="Ito T."/>
            <person name="Fujiyama A."/>
            <person name="Inagaki F."/>
            <person name="Takami H."/>
        </authorList>
    </citation>
    <scope>NUCLEOTIDE SEQUENCE</scope>
    <source>
        <strain evidence="2">Expedition CK06-06</strain>
    </source>
</reference>
<dbReference type="AlphaFoldDB" id="X0SFV6"/>
<feature type="non-terminal residue" evidence="2">
    <location>
        <position position="272"/>
    </location>
</feature>
<accession>X0SFV6</accession>
<comment type="caution">
    <text evidence="2">The sequence shown here is derived from an EMBL/GenBank/DDBJ whole genome shotgun (WGS) entry which is preliminary data.</text>
</comment>
<evidence type="ECO:0000313" key="2">
    <source>
        <dbReference type="EMBL" id="GAF73971.1"/>
    </source>
</evidence>
<protein>
    <recommendedName>
        <fullName evidence="3">Large polyvalent protein associated domain-containing protein</fullName>
    </recommendedName>
</protein>
<sequence length="272" mass="29601">MVLNKWNREHPRWGLYGFDPTVEWEGFRSGVSSVAEGHLRISSPFQQLLQRGFAGYANQLAGDVPREEFYSDPANVQKLLDAPVTGMQKYAFGFLGKIKMPNDQPLPEYLQRGIVGGTDMGENVRTWAREAGMNPLDIETASSIRTIKDVQAALIQAQIPGQLGLAQAGEEATQISSGLDDIGAQTVGMINAMYKYRPKSKGGYAGGTPYMLRGAFTGARESYNVGLKEGSVEYAIRALGTDDPDLRNLPRGFGEAPVGEEQGTLQDLIPKA</sequence>
<organism evidence="2">
    <name type="scientific">marine sediment metagenome</name>
    <dbReference type="NCBI Taxonomy" id="412755"/>
    <lineage>
        <taxon>unclassified sequences</taxon>
        <taxon>metagenomes</taxon>
        <taxon>ecological metagenomes</taxon>
    </lineage>
</organism>
<gene>
    <name evidence="2" type="ORF">S01H1_15520</name>
</gene>
<name>X0SFV6_9ZZZZ</name>
<proteinExistence type="predicted"/>
<dbReference type="EMBL" id="BARS01008099">
    <property type="protein sequence ID" value="GAF73971.1"/>
    <property type="molecule type" value="Genomic_DNA"/>
</dbReference>